<organism evidence="1">
    <name type="scientific">Tanacetum cinerariifolium</name>
    <name type="common">Dalmatian daisy</name>
    <name type="synonym">Chrysanthemum cinerariifolium</name>
    <dbReference type="NCBI Taxonomy" id="118510"/>
    <lineage>
        <taxon>Eukaryota</taxon>
        <taxon>Viridiplantae</taxon>
        <taxon>Streptophyta</taxon>
        <taxon>Embryophyta</taxon>
        <taxon>Tracheophyta</taxon>
        <taxon>Spermatophyta</taxon>
        <taxon>Magnoliopsida</taxon>
        <taxon>eudicotyledons</taxon>
        <taxon>Gunneridae</taxon>
        <taxon>Pentapetalae</taxon>
        <taxon>asterids</taxon>
        <taxon>campanulids</taxon>
        <taxon>Asterales</taxon>
        <taxon>Asteraceae</taxon>
        <taxon>Asteroideae</taxon>
        <taxon>Anthemideae</taxon>
        <taxon>Anthemidinae</taxon>
        <taxon>Tanacetum</taxon>
    </lineage>
</organism>
<dbReference type="AlphaFoldDB" id="A0A699TWK5"/>
<evidence type="ECO:0000313" key="1">
    <source>
        <dbReference type="EMBL" id="GFD14193.1"/>
    </source>
</evidence>
<comment type="caution">
    <text evidence="1">The sequence shown here is derived from an EMBL/GenBank/DDBJ whole genome shotgun (WGS) entry which is preliminary data.</text>
</comment>
<proteinExistence type="predicted"/>
<feature type="non-terminal residue" evidence="1">
    <location>
        <position position="141"/>
    </location>
</feature>
<accession>A0A699TWK5</accession>
<protein>
    <submittedName>
        <fullName evidence="1">Uncharacterized protein</fullName>
    </submittedName>
</protein>
<sequence length="141" mass="15589">MGYNKQHALFPKNHPQKHIVLAAVVTKSKPVPVTAARPVSVAVPKIMITRPKQARSLNIKSNSTIIRHKTHNQSLKTSNSSLKVTATKVQVVSAAKGKKGKYVWRPKCPILDHDSCASKILKQFDYIDALGRSKSVMAWVL</sequence>
<gene>
    <name evidence="1" type="ORF">Tci_886162</name>
</gene>
<reference evidence="1" key="1">
    <citation type="journal article" date="2019" name="Sci. Rep.">
        <title>Draft genome of Tanacetum cinerariifolium, the natural source of mosquito coil.</title>
        <authorList>
            <person name="Yamashiro T."/>
            <person name="Shiraishi A."/>
            <person name="Satake H."/>
            <person name="Nakayama K."/>
        </authorList>
    </citation>
    <scope>NUCLEOTIDE SEQUENCE</scope>
</reference>
<dbReference type="EMBL" id="BKCJ011277748">
    <property type="protein sequence ID" value="GFD14193.1"/>
    <property type="molecule type" value="Genomic_DNA"/>
</dbReference>
<name>A0A699TWK5_TANCI</name>